<gene>
    <name evidence="1" type="ORF">ARMSODRAFT_976864</name>
</gene>
<sequence>MTSAAIIREQAYPSNAELIAEGPSNAERHYTEVTHYAADGLSDEPNYIYRDGSLHVTYHNHELLTAFLASSPQIPRLLKNLTLSGSYGPHLSLPAIFGHFTDGMTGHLSIHGLNLSLLDDYMYEGFLKLVGSTLGRSGATSIILSYPTFRTITDVARLLTRCRSAKTVKVVGKITIIHGHLRMGETFASNIQWAQQKVFVGREGEVYLFSIMLDKHVLLDKLAVLVISSLSQRTMFQLKEILQKAGPALRVLNFPLPPCGRVNLDESNKVRKDRQQARVGARAIIERRSALVYLKHSHTLRYNTISISGTRRQDSGKNNVQVEMQNTHIHEILIWRGRTMKKRHTSGILLISSLSTEYANDKFEITDEFEEMDCTLRRRSALQKNLLMIFQALHDHLKLNTPANDAICAAR</sequence>
<evidence type="ECO:0000313" key="1">
    <source>
        <dbReference type="EMBL" id="PBK67150.1"/>
    </source>
</evidence>
<protein>
    <submittedName>
        <fullName evidence="1">Uncharacterized protein</fullName>
    </submittedName>
</protein>
<dbReference type="Proteomes" id="UP000218334">
    <property type="component" value="Unassembled WGS sequence"/>
</dbReference>
<dbReference type="AlphaFoldDB" id="A0A2H3BBW5"/>
<dbReference type="EMBL" id="KZ293437">
    <property type="protein sequence ID" value="PBK67150.1"/>
    <property type="molecule type" value="Genomic_DNA"/>
</dbReference>
<name>A0A2H3BBW5_9AGAR</name>
<keyword evidence="2" id="KW-1185">Reference proteome</keyword>
<accession>A0A2H3BBW5</accession>
<reference evidence="2" key="1">
    <citation type="journal article" date="2017" name="Nat. Ecol. Evol.">
        <title>Genome expansion and lineage-specific genetic innovations in the forest pathogenic fungi Armillaria.</title>
        <authorList>
            <person name="Sipos G."/>
            <person name="Prasanna A.N."/>
            <person name="Walter M.C."/>
            <person name="O'Connor E."/>
            <person name="Balint B."/>
            <person name="Krizsan K."/>
            <person name="Kiss B."/>
            <person name="Hess J."/>
            <person name="Varga T."/>
            <person name="Slot J."/>
            <person name="Riley R."/>
            <person name="Boka B."/>
            <person name="Rigling D."/>
            <person name="Barry K."/>
            <person name="Lee J."/>
            <person name="Mihaltcheva S."/>
            <person name="LaButti K."/>
            <person name="Lipzen A."/>
            <person name="Waldron R."/>
            <person name="Moloney N.M."/>
            <person name="Sperisen C."/>
            <person name="Kredics L."/>
            <person name="Vagvoelgyi C."/>
            <person name="Patrignani A."/>
            <person name="Fitzpatrick D."/>
            <person name="Nagy I."/>
            <person name="Doyle S."/>
            <person name="Anderson J.B."/>
            <person name="Grigoriev I.V."/>
            <person name="Gueldener U."/>
            <person name="Muensterkoetter M."/>
            <person name="Nagy L.G."/>
        </authorList>
    </citation>
    <scope>NUCLEOTIDE SEQUENCE [LARGE SCALE GENOMIC DNA]</scope>
    <source>
        <strain evidence="2">28-4</strain>
    </source>
</reference>
<organism evidence="1 2">
    <name type="scientific">Armillaria solidipes</name>
    <dbReference type="NCBI Taxonomy" id="1076256"/>
    <lineage>
        <taxon>Eukaryota</taxon>
        <taxon>Fungi</taxon>
        <taxon>Dikarya</taxon>
        <taxon>Basidiomycota</taxon>
        <taxon>Agaricomycotina</taxon>
        <taxon>Agaricomycetes</taxon>
        <taxon>Agaricomycetidae</taxon>
        <taxon>Agaricales</taxon>
        <taxon>Marasmiineae</taxon>
        <taxon>Physalacriaceae</taxon>
        <taxon>Armillaria</taxon>
    </lineage>
</organism>
<evidence type="ECO:0000313" key="2">
    <source>
        <dbReference type="Proteomes" id="UP000218334"/>
    </source>
</evidence>
<proteinExistence type="predicted"/>